<protein>
    <submittedName>
        <fullName evidence="1">Putative phosphatase</fullName>
    </submittedName>
</protein>
<dbReference type="EMBL" id="LBTN01000014">
    <property type="protein sequence ID" value="KKQ40674.1"/>
    <property type="molecule type" value="Genomic_DNA"/>
</dbReference>
<dbReference type="SUPFAM" id="SSF56784">
    <property type="entry name" value="HAD-like"/>
    <property type="match status" value="1"/>
</dbReference>
<dbReference type="AlphaFoldDB" id="A0A0G0JUS6"/>
<dbReference type="STRING" id="1619036.US58_C0014G0036"/>
<accession>A0A0G0JUS6</accession>
<dbReference type="Gene3D" id="1.10.150.240">
    <property type="entry name" value="Putative phosphatase, domain 2"/>
    <property type="match status" value="1"/>
</dbReference>
<dbReference type="PANTHER" id="PTHR43434">
    <property type="entry name" value="PHOSPHOGLYCOLATE PHOSPHATASE"/>
    <property type="match status" value="1"/>
</dbReference>
<dbReference type="InterPro" id="IPR036412">
    <property type="entry name" value="HAD-like_sf"/>
</dbReference>
<dbReference type="Gene3D" id="3.40.50.1000">
    <property type="entry name" value="HAD superfamily/HAD-like"/>
    <property type="match status" value="1"/>
</dbReference>
<gene>
    <name evidence="1" type="ORF">US58_C0014G0036</name>
</gene>
<dbReference type="SFLD" id="SFLDS00003">
    <property type="entry name" value="Haloacid_Dehalogenase"/>
    <property type="match status" value="1"/>
</dbReference>
<dbReference type="InterPro" id="IPR050155">
    <property type="entry name" value="HAD-like_hydrolase_sf"/>
</dbReference>
<organism evidence="1 2">
    <name type="scientific">Candidatus Magasanikbacteria bacterium GW2011_GWA2_37_8</name>
    <dbReference type="NCBI Taxonomy" id="1619036"/>
    <lineage>
        <taxon>Bacteria</taxon>
        <taxon>Candidatus Magasanikiibacteriota</taxon>
    </lineage>
</organism>
<dbReference type="SFLD" id="SFLDG01129">
    <property type="entry name" value="C1.5:_HAD__Beta-PGM__Phosphata"/>
    <property type="match status" value="1"/>
</dbReference>
<proteinExistence type="predicted"/>
<evidence type="ECO:0000313" key="1">
    <source>
        <dbReference type="EMBL" id="KKQ40674.1"/>
    </source>
</evidence>
<evidence type="ECO:0000313" key="2">
    <source>
        <dbReference type="Proteomes" id="UP000034333"/>
    </source>
</evidence>
<comment type="caution">
    <text evidence="1">The sequence shown here is derived from an EMBL/GenBank/DDBJ whole genome shotgun (WGS) entry which is preliminary data.</text>
</comment>
<dbReference type="Pfam" id="PF00702">
    <property type="entry name" value="Hydrolase"/>
    <property type="match status" value="1"/>
</dbReference>
<dbReference type="InterPro" id="IPR023198">
    <property type="entry name" value="PGP-like_dom2"/>
</dbReference>
<sequence>MLNLAGVNWKIKDIKAVIFDKDGTIIDSHLYWGAIIKKRSRALIKEFGIDRMFYEDICLVMGYSLKEKKLLTHGPIALVSREKVIKILVNYFKTHSIKTSETVIANIFVNVHKDFLKVIYKYIKILPRAKNVLIKIKRSGVKTALITSDSTTNAEAIVSHLGLKKYFDLVTGRELAVQPKVSGVPAVKVCKILNVRPKDTVCVGDAPMDILMARKAKLKACIAVALGQTPYLELSKKTKYLIKNFTNLKIN</sequence>
<dbReference type="PANTHER" id="PTHR43434:SF1">
    <property type="entry name" value="PHOSPHOGLYCOLATE PHOSPHATASE"/>
    <property type="match status" value="1"/>
</dbReference>
<dbReference type="GO" id="GO:0008967">
    <property type="term" value="F:phosphoglycolate phosphatase activity"/>
    <property type="evidence" value="ECO:0007669"/>
    <property type="project" value="TreeGrafter"/>
</dbReference>
<reference evidence="1 2" key="1">
    <citation type="journal article" date="2015" name="Nature">
        <title>rRNA introns, odd ribosomes, and small enigmatic genomes across a large radiation of phyla.</title>
        <authorList>
            <person name="Brown C.T."/>
            <person name="Hug L.A."/>
            <person name="Thomas B.C."/>
            <person name="Sharon I."/>
            <person name="Castelle C.J."/>
            <person name="Singh A."/>
            <person name="Wilkins M.J."/>
            <person name="Williams K.H."/>
            <person name="Banfield J.F."/>
        </authorList>
    </citation>
    <scope>NUCLEOTIDE SEQUENCE [LARGE SCALE GENOMIC DNA]</scope>
</reference>
<dbReference type="Proteomes" id="UP000034333">
    <property type="component" value="Unassembled WGS sequence"/>
</dbReference>
<name>A0A0G0JUS6_9BACT</name>
<dbReference type="InterPro" id="IPR023214">
    <property type="entry name" value="HAD_sf"/>
</dbReference>
<dbReference type="GO" id="GO:0006281">
    <property type="term" value="P:DNA repair"/>
    <property type="evidence" value="ECO:0007669"/>
    <property type="project" value="TreeGrafter"/>
</dbReference>